<dbReference type="Proteomes" id="UP001152561">
    <property type="component" value="Unassembled WGS sequence"/>
</dbReference>
<dbReference type="InterPro" id="IPR011598">
    <property type="entry name" value="bHLH_dom"/>
</dbReference>
<dbReference type="PROSITE" id="PS50888">
    <property type="entry name" value="BHLH"/>
    <property type="match status" value="1"/>
</dbReference>
<evidence type="ECO:0000256" key="1">
    <source>
        <dbReference type="ARBA" id="ARBA00004123"/>
    </source>
</evidence>
<dbReference type="SUPFAM" id="SSF47459">
    <property type="entry name" value="HLH, helix-loop-helix DNA-binding domain"/>
    <property type="match status" value="1"/>
</dbReference>
<evidence type="ECO:0000256" key="5">
    <source>
        <dbReference type="SAM" id="Coils"/>
    </source>
</evidence>
<dbReference type="PANTHER" id="PTHR45959:SF2">
    <property type="entry name" value="BHLH TRANSCRIPTION FACTOR"/>
    <property type="match status" value="1"/>
</dbReference>
<evidence type="ECO:0000259" key="7">
    <source>
        <dbReference type="PROSITE" id="PS50888"/>
    </source>
</evidence>
<sequence length="459" mass="51324">MLSRGGKIKMSIAQRSQRKQWKDKVWPAKMGQKGYAPVLFSNVLVNIILFISSVLFAPGLTKVTAVVALWGWTAVSLAVAALLMLVRCSSLISLLIDLFQSNLLLGITTKKHLEEMESYGFNQQWPISSFDELSAISIAASFGENLHESFISHQPILGHKRPVELSQIVEERPLKNPKTSHSWNNNISYENDQILSSQSMASPNYHLINSSNNFTNQLVVTMKPKEETTMSSSSITFAADHHNNMVCQDSFANQNYMFKANCQGANKSGSTNGKLTQAQDHIIAERKRREKLSQRFIALSALIPGLKKMDKASVLGDTIKYLKQLQERVKTLEEQTKKKAVESVVFVKKYELYGDGENSSSDENYSSGTLPVDEPLPEIEARISEKDVLIRIHCEKKKGIVDKTVAEIEKLHLSVINTCALSFGTSALDITIIAQMDEEFAMTVQDLVKNLRSSLKMFM</sequence>
<dbReference type="CDD" id="cd11452">
    <property type="entry name" value="bHLH_AtNAI1_like"/>
    <property type="match status" value="1"/>
</dbReference>
<dbReference type="SMART" id="SM00353">
    <property type="entry name" value="HLH"/>
    <property type="match status" value="1"/>
</dbReference>
<dbReference type="EMBL" id="JAJAGQ010000001">
    <property type="protein sequence ID" value="KAJ8572473.1"/>
    <property type="molecule type" value="Genomic_DNA"/>
</dbReference>
<protein>
    <recommendedName>
        <fullName evidence="7">BHLH domain-containing protein</fullName>
    </recommendedName>
</protein>
<keyword evidence="2" id="KW-0805">Transcription regulation</keyword>
<feature type="coiled-coil region" evidence="5">
    <location>
        <begin position="315"/>
        <end position="342"/>
    </location>
</feature>
<dbReference type="Gene3D" id="4.10.280.10">
    <property type="entry name" value="Helix-loop-helix DNA-binding domain"/>
    <property type="match status" value="1"/>
</dbReference>
<accession>A0A9Q1N221</accession>
<dbReference type="GO" id="GO:0005634">
    <property type="term" value="C:nucleus"/>
    <property type="evidence" value="ECO:0007669"/>
    <property type="project" value="UniProtKB-SubCell"/>
</dbReference>
<evidence type="ECO:0000256" key="4">
    <source>
        <dbReference type="ARBA" id="ARBA00023242"/>
    </source>
</evidence>
<dbReference type="PANTHER" id="PTHR45959">
    <property type="entry name" value="BHLH TRANSCRIPTION FACTOR"/>
    <property type="match status" value="1"/>
</dbReference>
<evidence type="ECO:0000256" key="6">
    <source>
        <dbReference type="SAM" id="Phobius"/>
    </source>
</evidence>
<feature type="domain" description="BHLH" evidence="7">
    <location>
        <begin position="276"/>
        <end position="325"/>
    </location>
</feature>
<dbReference type="OrthoDB" id="690068at2759"/>
<evidence type="ECO:0000313" key="8">
    <source>
        <dbReference type="EMBL" id="KAJ8572473.1"/>
    </source>
</evidence>
<keyword evidence="9" id="KW-1185">Reference proteome</keyword>
<reference evidence="9" key="1">
    <citation type="journal article" date="2023" name="Proc. Natl. Acad. Sci. U.S.A.">
        <title>Genomic and structural basis for evolution of tropane alkaloid biosynthesis.</title>
        <authorList>
            <person name="Wanga Y.-J."/>
            <person name="Taina T."/>
            <person name="Yua J.-Y."/>
            <person name="Lia J."/>
            <person name="Xua B."/>
            <person name="Chenc J."/>
            <person name="D'Auriad J.C."/>
            <person name="Huanga J.-P."/>
            <person name="Huanga S.-X."/>
        </authorList>
    </citation>
    <scope>NUCLEOTIDE SEQUENCE [LARGE SCALE GENOMIC DNA]</scope>
    <source>
        <strain evidence="9">cv. KIB-2019</strain>
    </source>
</reference>
<evidence type="ECO:0000256" key="2">
    <source>
        <dbReference type="ARBA" id="ARBA00023015"/>
    </source>
</evidence>
<dbReference type="GO" id="GO:0046983">
    <property type="term" value="F:protein dimerization activity"/>
    <property type="evidence" value="ECO:0007669"/>
    <property type="project" value="InterPro"/>
</dbReference>
<gene>
    <name evidence="8" type="ORF">K7X08_008984</name>
</gene>
<keyword evidence="6" id="KW-0472">Membrane</keyword>
<dbReference type="InterPro" id="IPR036638">
    <property type="entry name" value="HLH_DNA-bd_sf"/>
</dbReference>
<keyword evidence="3" id="KW-0804">Transcription</keyword>
<evidence type="ECO:0000313" key="9">
    <source>
        <dbReference type="Proteomes" id="UP001152561"/>
    </source>
</evidence>
<proteinExistence type="predicted"/>
<comment type="subcellular location">
    <subcellularLocation>
        <location evidence="1">Nucleus</location>
    </subcellularLocation>
</comment>
<feature type="transmembrane region" description="Helical" evidence="6">
    <location>
        <begin position="63"/>
        <end position="86"/>
    </location>
</feature>
<dbReference type="Pfam" id="PF00010">
    <property type="entry name" value="HLH"/>
    <property type="match status" value="1"/>
</dbReference>
<dbReference type="InterPro" id="IPR052610">
    <property type="entry name" value="bHLH_transcription_regulator"/>
</dbReference>
<dbReference type="AlphaFoldDB" id="A0A9Q1N221"/>
<feature type="transmembrane region" description="Helical" evidence="6">
    <location>
        <begin position="34"/>
        <end position="57"/>
    </location>
</feature>
<keyword evidence="5" id="KW-0175">Coiled coil</keyword>
<keyword evidence="6" id="KW-0812">Transmembrane</keyword>
<keyword evidence="6" id="KW-1133">Transmembrane helix</keyword>
<name>A0A9Q1N221_9SOLA</name>
<keyword evidence="4" id="KW-0539">Nucleus</keyword>
<comment type="caution">
    <text evidence="8">The sequence shown here is derived from an EMBL/GenBank/DDBJ whole genome shotgun (WGS) entry which is preliminary data.</text>
</comment>
<organism evidence="8 9">
    <name type="scientific">Anisodus acutangulus</name>
    <dbReference type="NCBI Taxonomy" id="402998"/>
    <lineage>
        <taxon>Eukaryota</taxon>
        <taxon>Viridiplantae</taxon>
        <taxon>Streptophyta</taxon>
        <taxon>Embryophyta</taxon>
        <taxon>Tracheophyta</taxon>
        <taxon>Spermatophyta</taxon>
        <taxon>Magnoliopsida</taxon>
        <taxon>eudicotyledons</taxon>
        <taxon>Gunneridae</taxon>
        <taxon>Pentapetalae</taxon>
        <taxon>asterids</taxon>
        <taxon>lamiids</taxon>
        <taxon>Solanales</taxon>
        <taxon>Solanaceae</taxon>
        <taxon>Solanoideae</taxon>
        <taxon>Hyoscyameae</taxon>
        <taxon>Anisodus</taxon>
    </lineage>
</organism>
<evidence type="ECO:0000256" key="3">
    <source>
        <dbReference type="ARBA" id="ARBA00023163"/>
    </source>
</evidence>